<name>A0A811VAY8_CERCA</name>
<dbReference type="EMBL" id="CAJHJT010000056">
    <property type="protein sequence ID" value="CAD7011413.1"/>
    <property type="molecule type" value="Genomic_DNA"/>
</dbReference>
<proteinExistence type="predicted"/>
<evidence type="ECO:0000256" key="1">
    <source>
        <dbReference type="SAM" id="MobiDB-lite"/>
    </source>
</evidence>
<reference evidence="2" key="1">
    <citation type="submission" date="2020-11" db="EMBL/GenBank/DDBJ databases">
        <authorList>
            <person name="Whitehead M."/>
        </authorList>
    </citation>
    <scope>NUCLEOTIDE SEQUENCE</scope>
    <source>
        <strain evidence="2">EGII</strain>
    </source>
</reference>
<accession>A0A811VAY8</accession>
<sequence>MNHNQTKNNNNNNEKYYKKIRKYRDLSPELFLQNMRGTIPQQAKKLLKVVKPIVLPSLSCLSRAALEARGYSLSYLGRPLNTTRKVLDEKAEGTCLKLNLCVDNKLFNSMSKNSFMLNFRFGSILAKPWRSGGQEEKEEPDSPEAKAIEKGAVSKCSSSQDKSQMPNIVANEIRRLKEFISRDLVAMQIRTKEVKGSGVNIVAASANFPGDSNIITTPESELLLDYRK</sequence>
<dbReference type="Proteomes" id="UP000606786">
    <property type="component" value="Unassembled WGS sequence"/>
</dbReference>
<protein>
    <submittedName>
        <fullName evidence="2">(Mediterranean fruit fly) hypothetical protein</fullName>
    </submittedName>
</protein>
<gene>
    <name evidence="2" type="ORF">CCAP1982_LOCUS19512</name>
</gene>
<comment type="caution">
    <text evidence="2">The sequence shown here is derived from an EMBL/GenBank/DDBJ whole genome shotgun (WGS) entry which is preliminary data.</text>
</comment>
<evidence type="ECO:0000313" key="3">
    <source>
        <dbReference type="Proteomes" id="UP000606786"/>
    </source>
</evidence>
<keyword evidence="3" id="KW-1185">Reference proteome</keyword>
<organism evidence="2 3">
    <name type="scientific">Ceratitis capitata</name>
    <name type="common">Mediterranean fruit fly</name>
    <name type="synonym">Tephritis capitata</name>
    <dbReference type="NCBI Taxonomy" id="7213"/>
    <lineage>
        <taxon>Eukaryota</taxon>
        <taxon>Metazoa</taxon>
        <taxon>Ecdysozoa</taxon>
        <taxon>Arthropoda</taxon>
        <taxon>Hexapoda</taxon>
        <taxon>Insecta</taxon>
        <taxon>Pterygota</taxon>
        <taxon>Neoptera</taxon>
        <taxon>Endopterygota</taxon>
        <taxon>Diptera</taxon>
        <taxon>Brachycera</taxon>
        <taxon>Muscomorpha</taxon>
        <taxon>Tephritoidea</taxon>
        <taxon>Tephritidae</taxon>
        <taxon>Ceratitis</taxon>
        <taxon>Ceratitis</taxon>
    </lineage>
</organism>
<feature type="region of interest" description="Disordered" evidence="1">
    <location>
        <begin position="130"/>
        <end position="162"/>
    </location>
</feature>
<evidence type="ECO:0000313" key="2">
    <source>
        <dbReference type="EMBL" id="CAD7011413.1"/>
    </source>
</evidence>
<dbReference type="AlphaFoldDB" id="A0A811VAY8"/>